<gene>
    <name evidence="8" type="ORF">BN2614_LOCUS5</name>
</gene>
<dbReference type="InterPro" id="IPR018796">
    <property type="entry name" value="COA8"/>
</dbReference>
<dbReference type="GO" id="GO:0005743">
    <property type="term" value="C:mitochondrial inner membrane"/>
    <property type="evidence" value="ECO:0007669"/>
    <property type="project" value="UniProtKB-SubCell"/>
</dbReference>
<evidence type="ECO:0000256" key="2">
    <source>
        <dbReference type="ARBA" id="ARBA00005453"/>
    </source>
</evidence>
<proteinExistence type="inferred from homology"/>
<dbReference type="Proteomes" id="UP000269945">
    <property type="component" value="Unassembled WGS sequence"/>
</dbReference>
<evidence type="ECO:0000256" key="7">
    <source>
        <dbReference type="SAM" id="MobiDB-lite"/>
    </source>
</evidence>
<evidence type="ECO:0000256" key="5">
    <source>
        <dbReference type="ARBA" id="ARBA00023128"/>
    </source>
</evidence>
<evidence type="ECO:0000256" key="1">
    <source>
        <dbReference type="ARBA" id="ARBA00004443"/>
    </source>
</evidence>
<dbReference type="PANTHER" id="PTHR31107">
    <property type="entry name" value="APOPTOGENIC PROTEIN 1, MITOCHONDRIAL"/>
    <property type="match status" value="1"/>
</dbReference>
<dbReference type="PANTHER" id="PTHR31107:SF2">
    <property type="entry name" value="CYTOCHROME C OXIDASE ASSEMBLY FACTOR 8"/>
    <property type="match status" value="1"/>
</dbReference>
<evidence type="ECO:0000313" key="8">
    <source>
        <dbReference type="EMBL" id="VCX39602.1"/>
    </source>
</evidence>
<keyword evidence="5" id="KW-0496">Mitochondrion</keyword>
<feature type="non-terminal residue" evidence="8">
    <location>
        <position position="1"/>
    </location>
</feature>
<evidence type="ECO:0000256" key="3">
    <source>
        <dbReference type="ARBA" id="ARBA00022792"/>
    </source>
</evidence>
<dbReference type="EMBL" id="CYRY02044596">
    <property type="protein sequence ID" value="VCX39602.1"/>
    <property type="molecule type" value="Genomic_DNA"/>
</dbReference>
<evidence type="ECO:0000256" key="6">
    <source>
        <dbReference type="ARBA" id="ARBA00023136"/>
    </source>
</evidence>
<keyword evidence="3" id="KW-0999">Mitochondrion inner membrane</keyword>
<keyword evidence="9" id="KW-1185">Reference proteome</keyword>
<name>A0A9X9M8W2_GULGU</name>
<organism evidence="8 9">
    <name type="scientific">Gulo gulo</name>
    <name type="common">Wolverine</name>
    <name type="synonym">Gluton</name>
    <dbReference type="NCBI Taxonomy" id="48420"/>
    <lineage>
        <taxon>Eukaryota</taxon>
        <taxon>Metazoa</taxon>
        <taxon>Chordata</taxon>
        <taxon>Craniata</taxon>
        <taxon>Vertebrata</taxon>
        <taxon>Euteleostomi</taxon>
        <taxon>Mammalia</taxon>
        <taxon>Eutheria</taxon>
        <taxon>Laurasiatheria</taxon>
        <taxon>Carnivora</taxon>
        <taxon>Caniformia</taxon>
        <taxon>Musteloidea</taxon>
        <taxon>Mustelidae</taxon>
        <taxon>Guloninae</taxon>
        <taxon>Gulo</taxon>
    </lineage>
</organism>
<comment type="similarity">
    <text evidence="2">Belongs to the COA8 family.</text>
</comment>
<comment type="subcellular location">
    <subcellularLocation>
        <location evidence="1">Mitochondrion inner membrane</location>
        <topology evidence="1">Peripheral membrane protein</topology>
        <orientation evidence="1">Matrix side</orientation>
    </subcellularLocation>
</comment>
<dbReference type="AlphaFoldDB" id="A0A9X9M8W2"/>
<evidence type="ECO:0000256" key="4">
    <source>
        <dbReference type="ARBA" id="ARBA00022946"/>
    </source>
</evidence>
<dbReference type="GO" id="GO:0097193">
    <property type="term" value="P:intrinsic apoptotic signaling pathway"/>
    <property type="evidence" value="ECO:0007669"/>
    <property type="project" value="InterPro"/>
</dbReference>
<evidence type="ECO:0000313" key="9">
    <source>
        <dbReference type="Proteomes" id="UP000269945"/>
    </source>
</evidence>
<comment type="caution">
    <text evidence="8">The sequence shown here is derived from an EMBL/GenBank/DDBJ whole genome shotgun (WGS) entry which is preliminary data.</text>
</comment>
<keyword evidence="4" id="KW-0809">Transit peptide</keyword>
<reference evidence="8 9" key="1">
    <citation type="submission" date="2018-10" db="EMBL/GenBank/DDBJ databases">
        <authorList>
            <person name="Ekblom R."/>
            <person name="Jareborg N."/>
        </authorList>
    </citation>
    <scope>NUCLEOTIDE SEQUENCE [LARGE SCALE GENOMIC DNA]</scope>
    <source>
        <tissue evidence="8">Muscle</tissue>
    </source>
</reference>
<sequence>VSCGSLGTWPRPPCGPPGRPFCLGLCAQASRARRSARRELGAELRDAASGQVSALCAPRKSCRDCVRPPVNIQAFGPFTLTSPKTNHRWNKSQDDEGKKHKNGSNSFGQTRTRHFIRKKEEFIHSRLTAKGPELRVESGHKATLHAEEVADFYKASLKNFLKHVYYNRD</sequence>
<accession>A0A9X9M8W2</accession>
<keyword evidence="6" id="KW-0472">Membrane</keyword>
<protein>
    <submittedName>
        <fullName evidence="8">Uncharacterized protein</fullName>
    </submittedName>
</protein>
<feature type="region of interest" description="Disordered" evidence="7">
    <location>
        <begin position="82"/>
        <end position="111"/>
    </location>
</feature>
<dbReference type="Pfam" id="PF10231">
    <property type="entry name" value="COA8"/>
    <property type="match status" value="1"/>
</dbReference>